<evidence type="ECO:0008006" key="4">
    <source>
        <dbReference type="Google" id="ProtNLM"/>
    </source>
</evidence>
<reference evidence="2 3" key="1">
    <citation type="submission" date="2016-12" db="EMBL/GenBank/DDBJ databases">
        <title>Domibacillus sp. SAOS 44 whole genome sequencing.</title>
        <authorList>
            <person name="Verma A."/>
            <person name="Krishnamurthi S."/>
        </authorList>
    </citation>
    <scope>NUCLEOTIDE SEQUENCE [LARGE SCALE GENOMIC DNA]</scope>
    <source>
        <strain evidence="2 3">SAOS 44</strain>
    </source>
</reference>
<gene>
    <name evidence="2" type="ORF">BLL40_13215</name>
</gene>
<keyword evidence="3" id="KW-1185">Reference proteome</keyword>
<name>A0A1Q5P0R2_9BACI</name>
<feature type="transmembrane region" description="Helical" evidence="1">
    <location>
        <begin position="60"/>
        <end position="81"/>
    </location>
</feature>
<feature type="transmembrane region" description="Helical" evidence="1">
    <location>
        <begin position="305"/>
        <end position="324"/>
    </location>
</feature>
<evidence type="ECO:0000256" key="1">
    <source>
        <dbReference type="SAM" id="Phobius"/>
    </source>
</evidence>
<dbReference type="Proteomes" id="UP000186524">
    <property type="component" value="Unassembled WGS sequence"/>
</dbReference>
<accession>A0A1Q5P0R2</accession>
<feature type="transmembrane region" description="Helical" evidence="1">
    <location>
        <begin position="31"/>
        <end position="48"/>
    </location>
</feature>
<dbReference type="PIRSF" id="PIRSF037259">
    <property type="entry name" value="EcsB_ABC"/>
    <property type="match status" value="1"/>
</dbReference>
<feature type="transmembrane region" description="Helical" evidence="1">
    <location>
        <begin position="103"/>
        <end position="122"/>
    </location>
</feature>
<keyword evidence="1" id="KW-0812">Transmembrane</keyword>
<feature type="transmembrane region" description="Helical" evidence="1">
    <location>
        <begin position="373"/>
        <end position="393"/>
    </location>
</feature>
<organism evidence="2 3">
    <name type="scientific">Domibacillus mangrovi</name>
    <dbReference type="NCBI Taxonomy" id="1714354"/>
    <lineage>
        <taxon>Bacteria</taxon>
        <taxon>Bacillati</taxon>
        <taxon>Bacillota</taxon>
        <taxon>Bacilli</taxon>
        <taxon>Bacillales</taxon>
        <taxon>Bacillaceae</taxon>
        <taxon>Domibacillus</taxon>
    </lineage>
</organism>
<proteinExistence type="predicted"/>
<dbReference type="GO" id="GO:0016020">
    <property type="term" value="C:membrane"/>
    <property type="evidence" value="ECO:0007669"/>
    <property type="project" value="InterPro"/>
</dbReference>
<dbReference type="STRING" id="1714354.BLL40_13215"/>
<comment type="caution">
    <text evidence="2">The sequence shown here is derived from an EMBL/GenBank/DDBJ whole genome shotgun (WGS) entry which is preliminary data.</text>
</comment>
<dbReference type="Pfam" id="PF05975">
    <property type="entry name" value="EcsB"/>
    <property type="match status" value="1"/>
</dbReference>
<feature type="transmembrane region" description="Helical" evidence="1">
    <location>
        <begin position="134"/>
        <end position="153"/>
    </location>
</feature>
<keyword evidence="1" id="KW-1133">Transmembrane helix</keyword>
<evidence type="ECO:0000313" key="3">
    <source>
        <dbReference type="Proteomes" id="UP000186524"/>
    </source>
</evidence>
<protein>
    <recommendedName>
        <fullName evidence="4">ABC transporter permease</fullName>
    </recommendedName>
</protein>
<evidence type="ECO:0000313" key="2">
    <source>
        <dbReference type="EMBL" id="OKL35837.1"/>
    </source>
</evidence>
<dbReference type="OrthoDB" id="2447941at2"/>
<feature type="transmembrane region" description="Helical" evidence="1">
    <location>
        <begin position="280"/>
        <end position="299"/>
    </location>
</feature>
<sequence>MKFSADALFKERVASYYAEVRKYTRYMFNDHLLFVLVFALGAILYYYSGWVKTIDDTFPAPFLMAGMLAIVLVWSPVYTYIKRPDTVYLLPLEEEMETYLQKAVWTSFAAQIYVLVALLAFLMPMYAAVREIGFGSFFIFLAILLTAKLWNLFCRLEALNLPSNEKRMIDLAVRLLQNFALLYAVFSSYIAIAGLVVFFMLLWLFYMGRQGNRPLKWELLADLEEKRLTGFYRIANMFTDVPHLRGAVKRRAWLDGLLPGPQSGTHTYLLFRTFVRMNEYFGLYIRLTIIAAFIILFSGTMAVQLIAALLFLYLTGFQIMPIAARHDHIIWPRLYPAGNGEKKAAVQKLLMRIMLIQSILFGGLSIINGTLNGAVIVLAATLVFSLFFSKIYAPSRLAKMSSVR</sequence>
<dbReference type="AlphaFoldDB" id="A0A1Q5P0R2"/>
<feature type="transmembrane region" description="Helical" evidence="1">
    <location>
        <begin position="349"/>
        <end position="367"/>
    </location>
</feature>
<keyword evidence="1" id="KW-0472">Membrane</keyword>
<feature type="transmembrane region" description="Helical" evidence="1">
    <location>
        <begin position="180"/>
        <end position="206"/>
    </location>
</feature>
<dbReference type="RefSeq" id="WP_073712348.1">
    <property type="nucleotide sequence ID" value="NZ_MRWQ01000012.1"/>
</dbReference>
<dbReference type="InterPro" id="IPR010288">
    <property type="entry name" value="EcsB_ABC"/>
</dbReference>
<dbReference type="EMBL" id="MRWQ01000012">
    <property type="protein sequence ID" value="OKL35837.1"/>
    <property type="molecule type" value="Genomic_DNA"/>
</dbReference>